<dbReference type="GO" id="GO:0007165">
    <property type="term" value="P:signal transduction"/>
    <property type="evidence" value="ECO:0007669"/>
    <property type="project" value="UniProtKB-KW"/>
</dbReference>
<evidence type="ECO:0000256" key="5">
    <source>
        <dbReference type="SAM" id="Phobius"/>
    </source>
</evidence>
<keyword evidence="9" id="KW-1185">Reference proteome</keyword>
<dbReference type="CDD" id="cd11386">
    <property type="entry name" value="MCP_signal"/>
    <property type="match status" value="1"/>
</dbReference>
<dbReference type="PROSITE" id="PS50885">
    <property type="entry name" value="HAMP"/>
    <property type="match status" value="1"/>
</dbReference>
<evidence type="ECO:0000313" key="9">
    <source>
        <dbReference type="Proteomes" id="UP000269883"/>
    </source>
</evidence>
<keyword evidence="4" id="KW-0175">Coiled coil</keyword>
<dbReference type="RefSeq" id="WP_172961665.1">
    <property type="nucleotide sequence ID" value="NZ_AP017378.1"/>
</dbReference>
<gene>
    <name evidence="8" type="ORF">DFE_1427</name>
</gene>
<dbReference type="InterPro" id="IPR003660">
    <property type="entry name" value="HAMP_dom"/>
</dbReference>
<dbReference type="Gene3D" id="6.10.340.10">
    <property type="match status" value="1"/>
</dbReference>
<dbReference type="SMART" id="SM00304">
    <property type="entry name" value="HAMP"/>
    <property type="match status" value="1"/>
</dbReference>
<dbReference type="EMBL" id="AP017378">
    <property type="protein sequence ID" value="BBD08153.1"/>
    <property type="molecule type" value="Genomic_DNA"/>
</dbReference>
<name>A0A2Z6AY76_9BACT</name>
<keyword evidence="5" id="KW-1133">Transmembrane helix</keyword>
<feature type="domain" description="HAMP" evidence="7">
    <location>
        <begin position="283"/>
        <end position="335"/>
    </location>
</feature>
<evidence type="ECO:0000313" key="8">
    <source>
        <dbReference type="EMBL" id="BBD08153.1"/>
    </source>
</evidence>
<reference evidence="8 9" key="1">
    <citation type="journal article" date="2018" name="Sci. Adv.">
        <title>Multi-heme cytochromes provide a pathway for survival in energy-limited environments.</title>
        <authorList>
            <person name="Deng X."/>
            <person name="Dohmae N."/>
            <person name="Nealson K.H."/>
            <person name="Hashimoto K."/>
            <person name="Okamoto A."/>
        </authorList>
    </citation>
    <scope>NUCLEOTIDE SEQUENCE [LARGE SCALE GENOMIC DNA]</scope>
    <source>
        <strain evidence="8 9">IS5</strain>
    </source>
</reference>
<feature type="transmembrane region" description="Helical" evidence="5">
    <location>
        <begin position="263"/>
        <end position="285"/>
    </location>
</feature>
<keyword evidence="5" id="KW-0472">Membrane</keyword>
<keyword evidence="5" id="KW-0812">Transmembrane</keyword>
<dbReference type="SMART" id="SM00283">
    <property type="entry name" value="MA"/>
    <property type="match status" value="1"/>
</dbReference>
<dbReference type="Gene3D" id="1.10.287.950">
    <property type="entry name" value="Methyl-accepting chemotaxis protein"/>
    <property type="match status" value="1"/>
</dbReference>
<dbReference type="SMART" id="SM01358">
    <property type="entry name" value="HBM"/>
    <property type="match status" value="1"/>
</dbReference>
<feature type="domain" description="Methyl-accepting transducer" evidence="6">
    <location>
        <begin position="382"/>
        <end position="618"/>
    </location>
</feature>
<evidence type="ECO:0000256" key="3">
    <source>
        <dbReference type="PROSITE-ProRule" id="PRU00284"/>
    </source>
</evidence>
<comment type="similarity">
    <text evidence="2">Belongs to the methyl-accepting chemotaxis (MCP) protein family.</text>
</comment>
<dbReference type="Pfam" id="PF00015">
    <property type="entry name" value="MCPsignal"/>
    <property type="match status" value="1"/>
</dbReference>
<proteinExistence type="inferred from homology"/>
<evidence type="ECO:0000256" key="4">
    <source>
        <dbReference type="SAM" id="Coils"/>
    </source>
</evidence>
<evidence type="ECO:0000259" key="6">
    <source>
        <dbReference type="PROSITE" id="PS50111"/>
    </source>
</evidence>
<dbReference type="PANTHER" id="PTHR32089">
    <property type="entry name" value="METHYL-ACCEPTING CHEMOTAXIS PROTEIN MCPB"/>
    <property type="match status" value="1"/>
</dbReference>
<keyword evidence="1 3" id="KW-0807">Transducer</keyword>
<dbReference type="PANTHER" id="PTHR32089:SF112">
    <property type="entry name" value="LYSOZYME-LIKE PROTEIN-RELATED"/>
    <property type="match status" value="1"/>
</dbReference>
<dbReference type="InterPro" id="IPR004089">
    <property type="entry name" value="MCPsignal_dom"/>
</dbReference>
<dbReference type="AlphaFoldDB" id="A0A2Z6AY76"/>
<dbReference type="PROSITE" id="PS50111">
    <property type="entry name" value="CHEMOTAXIS_TRANSDUC_2"/>
    <property type="match status" value="1"/>
</dbReference>
<protein>
    <submittedName>
        <fullName evidence="8">Methyl-accepting chemotaxis sensory transducer</fullName>
    </submittedName>
</protein>
<sequence>MTVKAKLLTVLFVAFFGFTAVFAARWYGDRTLERADHALALAAESNTLILQARSWEKSYLLLKDKEAAIRVGEDIVRAGEDVAAIRDLASDTNVNFEQAQSLLSAYRSTFTDVVNLQQHIGYDETQGLRKVFVDAARHLEAVFKDATDEDGFTIRLLQLRRQEKNYMIRVTEKYWNKTMVERERLEQQIQQAAFPPATRQDLLVALEAYTVSFRQYRESIETMTGLMAKLQEHASALEPFFVSVEEHFAQGAKRTATIVKYCVYGVEGTMAVGIILLILMLVVSISKQLEALSSYTQAVASGNLEEQPDGDFSAEFLDLTNDVTAMVTSLKDFIAQAEEKQAEARAQAKAAEQARIRADKQTEHSQGLVELMESSSMEAEDIVGDLSNAAMSLSCQSEQISKGAQVQRDRMTEMATAMDQMNATVLEVSRNALEAAGTTEHSRAKAEHGRQVVGGTETVMSEVAEATALLLRDMNELNTEAESIGQVMEVINEIADQTNLLALNAAIEAARAGEAGKGFAVVADEVRKLAEKTMNATKEVETKVSTIQKATRRNMASVDKTSKDVAAANATVREAGQALMDILDSTEAAASLVQGIASASEEQSQASNEISAVVNEVATIAGEFAKIVDVSNDSTTKLASMSQQLQGIIGTLRSEDMHVDLMGEPVEAIRQ</sequence>
<accession>A0A2Z6AY76</accession>
<dbReference type="InterPro" id="IPR032255">
    <property type="entry name" value="HBM"/>
</dbReference>
<evidence type="ECO:0000256" key="2">
    <source>
        <dbReference type="ARBA" id="ARBA00029447"/>
    </source>
</evidence>
<dbReference type="SUPFAM" id="SSF58104">
    <property type="entry name" value="Methyl-accepting chemotaxis protein (MCP) signaling domain"/>
    <property type="match status" value="1"/>
</dbReference>
<dbReference type="Proteomes" id="UP000269883">
    <property type="component" value="Chromosome"/>
</dbReference>
<evidence type="ECO:0000256" key="1">
    <source>
        <dbReference type="ARBA" id="ARBA00023224"/>
    </source>
</evidence>
<evidence type="ECO:0000259" key="7">
    <source>
        <dbReference type="PROSITE" id="PS50885"/>
    </source>
</evidence>
<feature type="coiled-coil region" evidence="4">
    <location>
        <begin position="334"/>
        <end position="361"/>
    </location>
</feature>
<dbReference type="KEGG" id="dfl:DFE_1427"/>
<organism evidence="8 9">
    <name type="scientific">Desulfovibrio ferrophilus</name>
    <dbReference type="NCBI Taxonomy" id="241368"/>
    <lineage>
        <taxon>Bacteria</taxon>
        <taxon>Pseudomonadati</taxon>
        <taxon>Thermodesulfobacteriota</taxon>
        <taxon>Desulfovibrionia</taxon>
        <taxon>Desulfovibrionales</taxon>
        <taxon>Desulfovibrionaceae</taxon>
        <taxon>Desulfovibrio</taxon>
    </lineage>
</organism>
<dbReference type="GO" id="GO:0016020">
    <property type="term" value="C:membrane"/>
    <property type="evidence" value="ECO:0007669"/>
    <property type="project" value="InterPro"/>
</dbReference>